<comment type="subcellular location">
    <subcellularLocation>
        <location evidence="1">Peroxisome</location>
    </subcellularLocation>
</comment>
<dbReference type="InterPro" id="IPR051053">
    <property type="entry name" value="ECH/Chromodomain_protein"/>
</dbReference>
<name>A0ABU2WJD4_9GAMM</name>
<comment type="caution">
    <text evidence="4">The sequence shown here is derived from an EMBL/GenBank/DDBJ whole genome shotgun (WGS) entry which is preliminary data.</text>
</comment>
<accession>A0ABU2WJD4</accession>
<reference evidence="4 5" key="1">
    <citation type="submission" date="2023-09" db="EMBL/GenBank/DDBJ databases">
        <authorList>
            <person name="Rey-Velasco X."/>
        </authorList>
    </citation>
    <scope>NUCLEOTIDE SEQUENCE [LARGE SCALE GENOMIC DNA]</scope>
    <source>
        <strain evidence="4 5">W345</strain>
    </source>
</reference>
<keyword evidence="3" id="KW-0413">Isomerase</keyword>
<protein>
    <submittedName>
        <fullName evidence="4">Enoyl-CoA hydratase</fullName>
    </submittedName>
</protein>
<dbReference type="Pfam" id="PF00378">
    <property type="entry name" value="ECH_1"/>
    <property type="match status" value="1"/>
</dbReference>
<dbReference type="InterPro" id="IPR029045">
    <property type="entry name" value="ClpP/crotonase-like_dom_sf"/>
</dbReference>
<dbReference type="RefSeq" id="WP_311365058.1">
    <property type="nucleotide sequence ID" value="NZ_JAVRIC010000012.1"/>
</dbReference>
<evidence type="ECO:0000256" key="3">
    <source>
        <dbReference type="ARBA" id="ARBA00023235"/>
    </source>
</evidence>
<dbReference type="CDD" id="cd06558">
    <property type="entry name" value="crotonase-like"/>
    <property type="match status" value="1"/>
</dbReference>
<dbReference type="EMBL" id="JAVRIC010000012">
    <property type="protein sequence ID" value="MDT0497665.1"/>
    <property type="molecule type" value="Genomic_DNA"/>
</dbReference>
<dbReference type="PANTHER" id="PTHR43684">
    <property type="match status" value="1"/>
</dbReference>
<keyword evidence="2" id="KW-0576">Peroxisome</keyword>
<evidence type="ECO:0000313" key="5">
    <source>
        <dbReference type="Proteomes" id="UP001254608"/>
    </source>
</evidence>
<dbReference type="SUPFAM" id="SSF52096">
    <property type="entry name" value="ClpP/crotonase"/>
    <property type="match status" value="1"/>
</dbReference>
<dbReference type="PANTHER" id="PTHR43684:SF1">
    <property type="entry name" value="ENOYL-COA DELTA ISOMERASE 2"/>
    <property type="match status" value="1"/>
</dbReference>
<organism evidence="4 5">
    <name type="scientific">Banduia mediterranea</name>
    <dbReference type="NCBI Taxonomy" id="3075609"/>
    <lineage>
        <taxon>Bacteria</taxon>
        <taxon>Pseudomonadati</taxon>
        <taxon>Pseudomonadota</taxon>
        <taxon>Gammaproteobacteria</taxon>
        <taxon>Nevskiales</taxon>
        <taxon>Algiphilaceae</taxon>
        <taxon>Banduia</taxon>
    </lineage>
</organism>
<evidence type="ECO:0000256" key="2">
    <source>
        <dbReference type="ARBA" id="ARBA00023140"/>
    </source>
</evidence>
<sequence length="260" mass="28223">MNETEQSQILSEQSDRICTIRINRPGKKNALTKAMYTALSDALLTAAENREVRVIVLAGHAEIFSSGNDMQDFLKHPPVGEDAPVWRFLKALIDNPKPVVAAVNGIAIGVGTTMLLHCDFVIAGDNAVFQMPFVNIGVCPEAGSSMLFPQLLGHRQAAELLMLGERFDGARAVEFGLVNRVVAADETEAVARELALRLVAQPPEALRTTKRLMKQGQGEAIAAIMQLESDAFVAMLAGGEAREAMTAFVEKRRPDFSSFD</sequence>
<gene>
    <name evidence="4" type="ORF">RM530_09855</name>
</gene>
<dbReference type="Gene3D" id="3.90.226.10">
    <property type="entry name" value="2-enoyl-CoA Hydratase, Chain A, domain 1"/>
    <property type="match status" value="1"/>
</dbReference>
<evidence type="ECO:0000256" key="1">
    <source>
        <dbReference type="ARBA" id="ARBA00004275"/>
    </source>
</evidence>
<dbReference type="InterPro" id="IPR001753">
    <property type="entry name" value="Enoyl-CoA_hydra/iso"/>
</dbReference>
<evidence type="ECO:0000313" key="4">
    <source>
        <dbReference type="EMBL" id="MDT0497665.1"/>
    </source>
</evidence>
<dbReference type="Proteomes" id="UP001254608">
    <property type="component" value="Unassembled WGS sequence"/>
</dbReference>
<proteinExistence type="predicted"/>
<keyword evidence="5" id="KW-1185">Reference proteome</keyword>